<evidence type="ECO:0000259" key="2">
    <source>
        <dbReference type="Pfam" id="PF01182"/>
    </source>
</evidence>
<accession>A0A7J7CB13</accession>
<dbReference type="InParanoid" id="A0A7J7CB13"/>
<dbReference type="PANTHER" id="PTHR11054">
    <property type="entry name" value="6-PHOSPHOGLUCONOLACTONASE"/>
    <property type="match status" value="1"/>
</dbReference>
<proteinExistence type="predicted"/>
<gene>
    <name evidence="3" type="ORF">HS088_TW19G00899</name>
</gene>
<dbReference type="GO" id="GO:0006098">
    <property type="term" value="P:pentose-phosphate shunt"/>
    <property type="evidence" value="ECO:0007669"/>
    <property type="project" value="UniProtKB-UniPathway"/>
</dbReference>
<comment type="pathway">
    <text evidence="1">Carbohydrate degradation; pentose phosphate pathway.</text>
</comment>
<sequence length="142" mass="15478">MAAVVGEKKNKKVEEDLAVSLAKYRADLSDKFTKEGLFHCGFVRWFSPPVAQEPILPVPGIVYAINDALSAEGATEDYETCLKHLVHCKVLDTAASGFPKFDLMLLGMGPDGHIASLFPGHALIKGNEKWVTFIKDSPKPPP</sequence>
<evidence type="ECO:0000313" key="3">
    <source>
        <dbReference type="EMBL" id="KAF5731292.1"/>
    </source>
</evidence>
<keyword evidence="4" id="KW-1185">Reference proteome</keyword>
<comment type="caution">
    <text evidence="3">The sequence shown here is derived from an EMBL/GenBank/DDBJ whole genome shotgun (WGS) entry which is preliminary data.</text>
</comment>
<dbReference type="PANTHER" id="PTHR11054:SF22">
    <property type="entry name" value="6-PHOSPHOGLUCONOLACTONASE 3, CHLOROPLASTIC"/>
    <property type="match status" value="1"/>
</dbReference>
<reference evidence="3 4" key="1">
    <citation type="journal article" date="2020" name="Nat. Commun.">
        <title>Genome of Tripterygium wilfordii and identification of cytochrome P450 involved in triptolide biosynthesis.</title>
        <authorList>
            <person name="Tu L."/>
            <person name="Su P."/>
            <person name="Zhang Z."/>
            <person name="Gao L."/>
            <person name="Wang J."/>
            <person name="Hu T."/>
            <person name="Zhou J."/>
            <person name="Zhang Y."/>
            <person name="Zhao Y."/>
            <person name="Liu Y."/>
            <person name="Song Y."/>
            <person name="Tong Y."/>
            <person name="Lu Y."/>
            <person name="Yang J."/>
            <person name="Xu C."/>
            <person name="Jia M."/>
            <person name="Peters R.J."/>
            <person name="Huang L."/>
            <person name="Gao W."/>
        </authorList>
    </citation>
    <scope>NUCLEOTIDE SEQUENCE [LARGE SCALE GENOMIC DNA]</scope>
    <source>
        <strain evidence="4">cv. XIE 37</strain>
        <tissue evidence="3">Leaf</tissue>
    </source>
</reference>
<dbReference type="InterPro" id="IPR039104">
    <property type="entry name" value="6PGL"/>
</dbReference>
<dbReference type="Pfam" id="PF01182">
    <property type="entry name" value="Glucosamine_iso"/>
    <property type="match status" value="1"/>
</dbReference>
<dbReference type="Proteomes" id="UP000593562">
    <property type="component" value="Unassembled WGS sequence"/>
</dbReference>
<organism evidence="3 4">
    <name type="scientific">Tripterygium wilfordii</name>
    <name type="common">Thunder God vine</name>
    <dbReference type="NCBI Taxonomy" id="458696"/>
    <lineage>
        <taxon>Eukaryota</taxon>
        <taxon>Viridiplantae</taxon>
        <taxon>Streptophyta</taxon>
        <taxon>Embryophyta</taxon>
        <taxon>Tracheophyta</taxon>
        <taxon>Spermatophyta</taxon>
        <taxon>Magnoliopsida</taxon>
        <taxon>eudicotyledons</taxon>
        <taxon>Gunneridae</taxon>
        <taxon>Pentapetalae</taxon>
        <taxon>rosids</taxon>
        <taxon>fabids</taxon>
        <taxon>Celastrales</taxon>
        <taxon>Celastraceae</taxon>
        <taxon>Tripterygium</taxon>
    </lineage>
</organism>
<dbReference type="Gene3D" id="3.40.50.1360">
    <property type="match status" value="1"/>
</dbReference>
<dbReference type="SUPFAM" id="SSF100950">
    <property type="entry name" value="NagB/RpiA/CoA transferase-like"/>
    <property type="match status" value="1"/>
</dbReference>
<dbReference type="InterPro" id="IPR006148">
    <property type="entry name" value="Glc/Gal-6P_isomerase"/>
</dbReference>
<dbReference type="GO" id="GO:0005975">
    <property type="term" value="P:carbohydrate metabolic process"/>
    <property type="evidence" value="ECO:0007669"/>
    <property type="project" value="InterPro"/>
</dbReference>
<protein>
    <submittedName>
        <fullName evidence="3">6-phosphogluconolactonase 4 chloroplastic-like</fullName>
    </submittedName>
</protein>
<feature type="domain" description="Glucosamine/galactosamine-6-phosphate isomerase" evidence="2">
    <location>
        <begin position="61"/>
        <end position="142"/>
    </location>
</feature>
<evidence type="ECO:0000313" key="4">
    <source>
        <dbReference type="Proteomes" id="UP000593562"/>
    </source>
</evidence>
<name>A0A7J7CB13_TRIWF</name>
<dbReference type="AlphaFoldDB" id="A0A7J7CB13"/>
<dbReference type="EMBL" id="JAAARO010000019">
    <property type="protein sequence ID" value="KAF5731292.1"/>
    <property type="molecule type" value="Genomic_DNA"/>
</dbReference>
<evidence type="ECO:0000256" key="1">
    <source>
        <dbReference type="ARBA" id="ARBA00004959"/>
    </source>
</evidence>
<dbReference type="InterPro" id="IPR037171">
    <property type="entry name" value="NagB/RpiA_transferase-like"/>
</dbReference>
<dbReference type="UniPathway" id="UPA00115"/>